<sequence length="135" mass="15588">MNLEILEKWCQDGITMLSSPDDTPHLVELRRKLVAHFSRSPKLYELASDISEDLSDLPEDARRIAREYLISTYGFSFEFFMDRASAKARAILKRGRVRNKADFRVLSDFLTDNVIDEGVARVAEKLLDDYSKDLK</sequence>
<proteinExistence type="predicted"/>
<organism evidence="1 2">
    <name type="scientific">Stenotrophomonas riyadhensis</name>
    <dbReference type="NCBI Taxonomy" id="2859893"/>
    <lineage>
        <taxon>Bacteria</taxon>
        <taxon>Pseudomonadati</taxon>
        <taxon>Pseudomonadota</taxon>
        <taxon>Gammaproteobacteria</taxon>
        <taxon>Lysobacterales</taxon>
        <taxon>Lysobacteraceae</taxon>
        <taxon>Stenotrophomonas</taxon>
    </lineage>
</organism>
<comment type="caution">
    <text evidence="1">The sequence shown here is derived from an EMBL/GenBank/DDBJ whole genome shotgun (WGS) entry which is preliminary data.</text>
</comment>
<gene>
    <name evidence="1" type="ORF">KYJ44_04745</name>
</gene>
<dbReference type="EMBL" id="JAHWBK010000003">
    <property type="protein sequence ID" value="MCV0323616.1"/>
    <property type="molecule type" value="Genomic_DNA"/>
</dbReference>
<evidence type="ECO:0000313" key="1">
    <source>
        <dbReference type="EMBL" id="MCV0323616.1"/>
    </source>
</evidence>
<dbReference type="Proteomes" id="UP001208054">
    <property type="component" value="Unassembled WGS sequence"/>
</dbReference>
<protein>
    <submittedName>
        <fullName evidence="1">Uncharacterized protein</fullName>
    </submittedName>
</protein>
<keyword evidence="2" id="KW-1185">Reference proteome</keyword>
<reference evidence="1 2" key="1">
    <citation type="submission" date="2021-07" db="EMBL/GenBank/DDBJ databases">
        <title>Clinical implication of Pseudomonas aeruginosa: further insight on the antimicrobial resistance.</title>
        <authorList>
            <person name="Macori G."/>
            <person name="Fanning S."/>
            <person name="Alqahtani A."/>
        </authorList>
    </citation>
    <scope>NUCLEOTIDE SEQUENCE [LARGE SCALE GENOMIC DNA]</scope>
    <source>
        <strain evidence="1 2">CFS3442</strain>
    </source>
</reference>
<name>A0ABT2XD85_9GAMM</name>
<evidence type="ECO:0000313" key="2">
    <source>
        <dbReference type="Proteomes" id="UP001208054"/>
    </source>
</evidence>
<accession>A0ABT2XD85</accession>
<dbReference type="RefSeq" id="WP_263469009.1">
    <property type="nucleotide sequence ID" value="NZ_JAHWBK010000003.1"/>
</dbReference>